<organism evidence="1 2">
    <name type="scientific">Glossina austeni</name>
    <name type="common">Savannah tsetse fly</name>
    <dbReference type="NCBI Taxonomy" id="7395"/>
    <lineage>
        <taxon>Eukaryota</taxon>
        <taxon>Metazoa</taxon>
        <taxon>Ecdysozoa</taxon>
        <taxon>Arthropoda</taxon>
        <taxon>Hexapoda</taxon>
        <taxon>Insecta</taxon>
        <taxon>Pterygota</taxon>
        <taxon>Neoptera</taxon>
        <taxon>Endopterygota</taxon>
        <taxon>Diptera</taxon>
        <taxon>Brachycera</taxon>
        <taxon>Muscomorpha</taxon>
        <taxon>Hippoboscoidea</taxon>
        <taxon>Glossinidae</taxon>
        <taxon>Glossina</taxon>
    </lineage>
</organism>
<dbReference type="AlphaFoldDB" id="A0A1A9V567"/>
<keyword evidence="2" id="KW-1185">Reference proteome</keyword>
<sequence>MLMHPSLMHFSKEEVFAGSTKANTSNSKLDILIKGKNPQNTNILWIIILNFAYRDNCNGGKRRKRRVIVRVTKDSDNLIKPDDGYFFSRIISASNIYVQALDDMCPWDGQNNKTPANNASECFCEAGKVVCRSALCALKWQQFNAFEASPAILLAFNAISCFQAIYEVKDLSGKILSDTKRSQMK</sequence>
<name>A0A1A9V567_GLOAU</name>
<dbReference type="VEuPathDB" id="VectorBase:GAUT026316"/>
<dbReference type="EnsemblMetazoa" id="GAUT026316-RA">
    <property type="protein sequence ID" value="GAUT026316-PA"/>
    <property type="gene ID" value="GAUT026316"/>
</dbReference>
<protein>
    <submittedName>
        <fullName evidence="1">Uncharacterized protein</fullName>
    </submittedName>
</protein>
<dbReference type="Proteomes" id="UP000078200">
    <property type="component" value="Unassembled WGS sequence"/>
</dbReference>
<accession>A0A1A9V567</accession>
<evidence type="ECO:0000313" key="2">
    <source>
        <dbReference type="Proteomes" id="UP000078200"/>
    </source>
</evidence>
<proteinExistence type="predicted"/>
<reference evidence="1" key="1">
    <citation type="submission" date="2020-05" db="UniProtKB">
        <authorList>
            <consortium name="EnsemblMetazoa"/>
        </authorList>
    </citation>
    <scope>IDENTIFICATION</scope>
    <source>
        <strain evidence="1">TTRI</strain>
    </source>
</reference>
<evidence type="ECO:0000313" key="1">
    <source>
        <dbReference type="EnsemblMetazoa" id="GAUT026316-PA"/>
    </source>
</evidence>